<dbReference type="PROSITE" id="PS01360">
    <property type="entry name" value="ZF_MYND_1"/>
    <property type="match status" value="1"/>
</dbReference>
<dbReference type="InterPro" id="IPR036427">
    <property type="entry name" value="Bromodomain-like_sf"/>
</dbReference>
<evidence type="ECO:0000256" key="8">
    <source>
        <dbReference type="PROSITE-ProRule" id="PRU00309"/>
    </source>
</evidence>
<feature type="region of interest" description="Disordered" evidence="9">
    <location>
        <begin position="187"/>
        <end position="227"/>
    </location>
</feature>
<dbReference type="Pfam" id="PF00855">
    <property type="entry name" value="PWWP"/>
    <property type="match status" value="1"/>
</dbReference>
<dbReference type="InterPro" id="IPR000313">
    <property type="entry name" value="PWWP_dom"/>
</dbReference>
<dbReference type="InterPro" id="IPR013083">
    <property type="entry name" value="Znf_RING/FYVE/PHD"/>
</dbReference>
<dbReference type="GO" id="GO:0003714">
    <property type="term" value="F:transcription corepressor activity"/>
    <property type="evidence" value="ECO:0007669"/>
    <property type="project" value="TreeGrafter"/>
</dbReference>
<dbReference type="InterPro" id="IPR057053">
    <property type="entry name" value="MYND_ZMYND11_ZMYD8"/>
</dbReference>
<evidence type="ECO:0000256" key="2">
    <source>
        <dbReference type="ARBA" id="ARBA00022771"/>
    </source>
</evidence>
<name>A0AAV6VP97_9ARAC</name>
<feature type="region of interest" description="Disordered" evidence="9">
    <location>
        <begin position="1982"/>
        <end position="2027"/>
    </location>
</feature>
<dbReference type="Gene3D" id="1.10.10.2590">
    <property type="entry name" value="BEN domain"/>
    <property type="match status" value="1"/>
</dbReference>
<dbReference type="SMART" id="SM00692">
    <property type="entry name" value="DM3"/>
    <property type="match status" value="1"/>
</dbReference>
<dbReference type="CDD" id="cd15538">
    <property type="entry name" value="PHD_PRKCBP1"/>
    <property type="match status" value="1"/>
</dbReference>
<keyword evidence="4 6" id="KW-0103">Bromodomain</keyword>
<feature type="compositionally biased region" description="Polar residues" evidence="9">
    <location>
        <begin position="1054"/>
        <end position="1063"/>
    </location>
</feature>
<dbReference type="SMART" id="SM00293">
    <property type="entry name" value="PWWP"/>
    <property type="match status" value="1"/>
</dbReference>
<feature type="domain" description="MYND-type" evidence="13">
    <location>
        <begin position="1469"/>
        <end position="1503"/>
    </location>
</feature>
<dbReference type="SMART" id="SM00297">
    <property type="entry name" value="BROMO"/>
    <property type="match status" value="1"/>
</dbReference>
<dbReference type="Proteomes" id="UP000827092">
    <property type="component" value="Unassembled WGS sequence"/>
</dbReference>
<dbReference type="Pfam" id="PF10523">
    <property type="entry name" value="BEN"/>
    <property type="match status" value="1"/>
</dbReference>
<keyword evidence="17" id="KW-1185">Reference proteome</keyword>
<feature type="compositionally biased region" description="Basic and acidic residues" evidence="9">
    <location>
        <begin position="795"/>
        <end position="810"/>
    </location>
</feature>
<dbReference type="SUPFAM" id="SSF57903">
    <property type="entry name" value="FYVE/PHD zinc finger"/>
    <property type="match status" value="1"/>
</dbReference>
<feature type="compositionally biased region" description="Polar residues" evidence="9">
    <location>
        <begin position="1982"/>
        <end position="1997"/>
    </location>
</feature>
<evidence type="ECO:0000313" key="17">
    <source>
        <dbReference type="Proteomes" id="UP000827092"/>
    </source>
</evidence>
<protein>
    <recommendedName>
        <fullName evidence="18">Protein kinase C-binding protein 1</fullName>
    </recommendedName>
</protein>
<feature type="compositionally biased region" description="Acidic residues" evidence="9">
    <location>
        <begin position="869"/>
        <end position="886"/>
    </location>
</feature>
<evidence type="ECO:0000256" key="1">
    <source>
        <dbReference type="ARBA" id="ARBA00022723"/>
    </source>
</evidence>
<feature type="compositionally biased region" description="Basic and acidic residues" evidence="9">
    <location>
        <begin position="958"/>
        <end position="1034"/>
    </location>
</feature>
<dbReference type="GO" id="GO:0005634">
    <property type="term" value="C:nucleus"/>
    <property type="evidence" value="ECO:0007669"/>
    <property type="project" value="TreeGrafter"/>
</dbReference>
<feature type="region of interest" description="Disordered" evidence="9">
    <location>
        <begin position="1543"/>
        <end position="1643"/>
    </location>
</feature>
<evidence type="ECO:0000259" key="12">
    <source>
        <dbReference type="PROSITE" id="PS50812"/>
    </source>
</evidence>
<dbReference type="SUPFAM" id="SSF63748">
    <property type="entry name" value="Tudor/PWWP/MBT"/>
    <property type="match status" value="1"/>
</dbReference>
<dbReference type="Gene3D" id="2.30.30.140">
    <property type="match status" value="1"/>
</dbReference>
<feature type="compositionally biased region" description="Basic and acidic residues" evidence="9">
    <location>
        <begin position="1622"/>
        <end position="1642"/>
    </location>
</feature>
<dbReference type="InterPro" id="IPR001965">
    <property type="entry name" value="Znf_PHD"/>
</dbReference>
<evidence type="ECO:0000259" key="10">
    <source>
        <dbReference type="PROSITE" id="PS50014"/>
    </source>
</evidence>
<feature type="compositionally biased region" description="Polar residues" evidence="9">
    <location>
        <begin position="1569"/>
        <end position="1621"/>
    </location>
</feature>
<dbReference type="GO" id="GO:0003677">
    <property type="term" value="F:DNA binding"/>
    <property type="evidence" value="ECO:0007669"/>
    <property type="project" value="UniProtKB-UniRule"/>
</dbReference>
<feature type="compositionally biased region" description="Basic and acidic residues" evidence="9">
    <location>
        <begin position="131"/>
        <end position="141"/>
    </location>
</feature>
<dbReference type="CDD" id="cd20160">
    <property type="entry name" value="PWWP_PRKCBP1"/>
    <property type="match status" value="1"/>
</dbReference>
<feature type="compositionally biased region" description="Basic and acidic residues" evidence="9">
    <location>
        <begin position="738"/>
        <end position="754"/>
    </location>
</feature>
<dbReference type="EMBL" id="JAFNEN010000040">
    <property type="protein sequence ID" value="KAG8198449.1"/>
    <property type="molecule type" value="Genomic_DNA"/>
</dbReference>
<dbReference type="PROSITE" id="PS51457">
    <property type="entry name" value="BEN"/>
    <property type="match status" value="1"/>
</dbReference>
<feature type="compositionally biased region" description="Basic and acidic residues" evidence="9">
    <location>
        <begin position="1042"/>
        <end position="1052"/>
    </location>
</feature>
<accession>A0AAV6VP97</accession>
<dbReference type="SUPFAM" id="SSF57716">
    <property type="entry name" value="Glucocorticoid receptor-like (DNA-binding domain)"/>
    <property type="match status" value="1"/>
</dbReference>
<evidence type="ECO:0000259" key="15">
    <source>
        <dbReference type="PROSITE" id="PS51457"/>
    </source>
</evidence>
<dbReference type="InterPro" id="IPR006612">
    <property type="entry name" value="THAP_Znf"/>
</dbReference>
<feature type="compositionally biased region" description="Polar residues" evidence="9">
    <location>
        <begin position="1853"/>
        <end position="1866"/>
    </location>
</feature>
<feature type="region of interest" description="Disordered" evidence="9">
    <location>
        <begin position="108"/>
        <end position="169"/>
    </location>
</feature>
<evidence type="ECO:0000256" key="9">
    <source>
        <dbReference type="SAM" id="MobiDB-lite"/>
    </source>
</evidence>
<dbReference type="GO" id="GO:0008270">
    <property type="term" value="F:zinc ion binding"/>
    <property type="evidence" value="ECO:0007669"/>
    <property type="project" value="UniProtKB-KW"/>
</dbReference>
<dbReference type="Pfam" id="PF23460">
    <property type="entry name" value="ZMYND8_CC"/>
    <property type="match status" value="1"/>
</dbReference>
<feature type="region of interest" description="Disordered" evidence="9">
    <location>
        <begin position="1203"/>
        <end position="1258"/>
    </location>
</feature>
<evidence type="ECO:0000313" key="16">
    <source>
        <dbReference type="EMBL" id="KAG8198449.1"/>
    </source>
</evidence>
<dbReference type="Gene3D" id="6.20.210.20">
    <property type="entry name" value="THAP domain"/>
    <property type="match status" value="1"/>
</dbReference>
<feature type="domain" description="BEN" evidence="15">
    <location>
        <begin position="1712"/>
        <end position="1808"/>
    </location>
</feature>
<evidence type="ECO:0000259" key="11">
    <source>
        <dbReference type="PROSITE" id="PS50016"/>
    </source>
</evidence>
<dbReference type="SUPFAM" id="SSF47370">
    <property type="entry name" value="Bromodomain"/>
    <property type="match status" value="1"/>
</dbReference>
<dbReference type="PROSITE" id="PS50950">
    <property type="entry name" value="ZF_THAP"/>
    <property type="match status" value="1"/>
</dbReference>
<dbReference type="Pfam" id="PF00439">
    <property type="entry name" value="Bromodomain"/>
    <property type="match status" value="1"/>
</dbReference>
<feature type="region of interest" description="Disordered" evidence="9">
    <location>
        <begin position="738"/>
        <end position="810"/>
    </location>
</feature>
<feature type="compositionally biased region" description="Low complexity" evidence="9">
    <location>
        <begin position="1894"/>
        <end position="1907"/>
    </location>
</feature>
<dbReference type="PROSITE" id="PS50865">
    <property type="entry name" value="ZF_MYND_2"/>
    <property type="match status" value="1"/>
</dbReference>
<feature type="compositionally biased region" description="Acidic residues" evidence="9">
    <location>
        <begin position="765"/>
        <end position="774"/>
    </location>
</feature>
<dbReference type="SUPFAM" id="SSF144232">
    <property type="entry name" value="HIT/MYND zinc finger-like"/>
    <property type="match status" value="1"/>
</dbReference>
<evidence type="ECO:0000256" key="5">
    <source>
        <dbReference type="ARBA" id="ARBA00023125"/>
    </source>
</evidence>
<feature type="domain" description="THAP-type" evidence="14">
    <location>
        <begin position="1"/>
        <end position="96"/>
    </location>
</feature>
<dbReference type="InterPro" id="IPR044075">
    <property type="entry name" value="PRKCBP1_PHD"/>
</dbReference>
<comment type="caution">
    <text evidence="16">The sequence shown here is derived from an EMBL/GenBank/DDBJ whole genome shotgun (WGS) entry which is preliminary data.</text>
</comment>
<keyword evidence="1" id="KW-0479">Metal-binding</keyword>
<dbReference type="PANTHER" id="PTHR46453">
    <property type="entry name" value="PROTEIN KINASE C-BINDING PROTEIN 1"/>
    <property type="match status" value="1"/>
</dbReference>
<feature type="domain" description="Bromo" evidence="10">
    <location>
        <begin position="371"/>
        <end position="441"/>
    </location>
</feature>
<feature type="region of interest" description="Disordered" evidence="9">
    <location>
        <begin position="827"/>
        <end position="1075"/>
    </location>
</feature>
<feature type="domain" description="PWWP" evidence="12">
    <location>
        <begin position="483"/>
        <end position="533"/>
    </location>
</feature>
<dbReference type="PROSITE" id="PS01359">
    <property type="entry name" value="ZF_PHD_1"/>
    <property type="match status" value="1"/>
</dbReference>
<feature type="region of interest" description="Disordered" evidence="9">
    <location>
        <begin position="1351"/>
        <end position="1372"/>
    </location>
</feature>
<evidence type="ECO:0000259" key="14">
    <source>
        <dbReference type="PROSITE" id="PS50950"/>
    </source>
</evidence>
<dbReference type="Gene3D" id="3.30.40.10">
    <property type="entry name" value="Zinc/RING finger domain, C3HC4 (zinc finger)"/>
    <property type="match status" value="1"/>
</dbReference>
<dbReference type="PROSITE" id="PS50812">
    <property type="entry name" value="PWWP"/>
    <property type="match status" value="1"/>
</dbReference>
<feature type="region of interest" description="Disordered" evidence="9">
    <location>
        <begin position="1831"/>
        <end position="1876"/>
    </location>
</feature>
<feature type="compositionally biased region" description="Acidic residues" evidence="9">
    <location>
        <begin position="1219"/>
        <end position="1229"/>
    </location>
</feature>
<dbReference type="PROSITE" id="PS50014">
    <property type="entry name" value="BROMODOMAIN_2"/>
    <property type="match status" value="1"/>
</dbReference>
<keyword evidence="2 7" id="KW-0863">Zinc-finger</keyword>
<feature type="compositionally biased region" description="Basic and acidic residues" evidence="9">
    <location>
        <begin position="1831"/>
        <end position="1850"/>
    </location>
</feature>
<evidence type="ECO:0000256" key="7">
    <source>
        <dbReference type="PROSITE-ProRule" id="PRU00134"/>
    </source>
</evidence>
<dbReference type="Pfam" id="PF24324">
    <property type="entry name" value="MYND_ZMYND11_ZMYD8"/>
    <property type="match status" value="1"/>
</dbReference>
<dbReference type="GO" id="GO:0005737">
    <property type="term" value="C:cytoplasm"/>
    <property type="evidence" value="ECO:0007669"/>
    <property type="project" value="TreeGrafter"/>
</dbReference>
<proteinExistence type="predicted"/>
<feature type="compositionally biased region" description="Low complexity" evidence="9">
    <location>
        <begin position="197"/>
        <end position="218"/>
    </location>
</feature>
<dbReference type="PANTHER" id="PTHR46453:SF5">
    <property type="entry name" value="PROTEIN KINASE C-BINDING PROTEIN 1 ISOFORM X1"/>
    <property type="match status" value="1"/>
</dbReference>
<dbReference type="InterPro" id="IPR001487">
    <property type="entry name" value="Bromodomain"/>
</dbReference>
<evidence type="ECO:0000256" key="4">
    <source>
        <dbReference type="ARBA" id="ARBA00023117"/>
    </source>
</evidence>
<dbReference type="InterPro" id="IPR011011">
    <property type="entry name" value="Znf_FYVE_PHD"/>
</dbReference>
<feature type="region of interest" description="Disordered" evidence="9">
    <location>
        <begin position="1122"/>
        <end position="1154"/>
    </location>
</feature>
<feature type="compositionally biased region" description="Low complexity" evidence="9">
    <location>
        <begin position="256"/>
        <end position="268"/>
    </location>
</feature>
<sequence length="2027" mass="225497">MPSKCFVPGCLSNYNASSKIRIFSFPRDEELKKNWLKAINREDNREPSKFSKVCERHFLPGDIVTESKALDPKSREIIKIPLQKHRLVHDAVPTLFLNIQHVRKRRHLPKPSVVNEHPVDEENFQNFPKETVPDMKVKDPRSISISDVSKDSDDEFMDSSVLEESDLPTTTDRPFIEMVKLDNSKEPLTADEVFDDSSPLKSSPISKPSSASKSPSSNRPKHFLPSPYKHLEPVSVLLKPEDKINVQRELSKSNKRSLSTCSSSSIGSNEASKLQQKRRKVEKPAPTVLGQSNDGYCWVCHRENVVLSCLACPRAYHPKCAGEIGSASSDWVCPECQRTLTAENVDSRSSVLSEISLDKLCTLLRFSLNKMKHRAGVAFLQPVSLEHYPMYLHYVIHPMDFSLLEKNIKEKRYGCTEAFLSDVKWIYHNSCVFNGSQHPLSTNAKSIVKACDNDMQEIEVCPDCFMHNIVRHKYWFSEVCQKPHPLVWAKLKGFPYWPAKVVRIADGNIDARFFGAHDRAWVPISQCYHLSKEMPTSSKPKKKGNYETALDELNVHVQLLIQKYGTFQYAPYRTVFDAENKHLAFHGINMDLAAKNEVKTDIASIESTLLEARALASEEIADSKDTDDIKVVGNQTREETLSDSKPLIEKDNAKLREKELLSEAGQSSPNKNSPSHLEYLHRKKIEMALQRIKGYVTNDLDDEENDSLKEEETSINKTEIKSDASKLHVKTVALNEKADSSKVCEERKSEHKESTLNIPTSKDDESSDKEDDMCLADLIKARALPPIDLPTYEDTPEKETPAVLEPLKKNDSFSLKLLETIESCKAKLGISSDLEKSDSDSEEEEEDMEEEESEIEDGDREGKRGSNEDSMEEDASEESSSSDEAESGSSNTDIETVEESEATGVEKPSEEDPLGDSCSNSVAEVSEKKVPETSEKDNHEALKTEELEPFGKEVPLPSEKEVPRPSEMEVLRPTEKEVTGPTEKEVTGPTEKEVIGPTEKEVIGPTEKEVIGPTEKEVIGPTEKEVTRPTEKEVQGPAGKEVPGHSEKKEQETSELPQTLRNETLSKEKSNIDSMSRSIAQMEAALEKLRHKSGSTIDDSGNKDSSKTATVADCDNVYSSIPTDKEIAMQPSPVARSRSVSSNALQTSTDELTDTDLQMDAVELQVNSDQNKELVVTDKAPVSQLVSIGKPEEEEMVDEDLYICPPVKPPTPPLICLDDGTETEPEPEDKDSNSNTNKSSTAGPLSNKLPPPEKKICPENTDKYVAILKRAKLIPQNARKSGIKRPVRSVTSEDSSDDEIEVRPRPSKVPTSGAIRTFNRERTNVISPQINNHKEQQFPVKANEINLQSANKSTALHHSRDSTSLEDQEEEEISDASYPVVLSAASLAQKDAEIARLKKKLSCIYSAFQLQQWKSAQEKTELRHNMNLIIMEMRASLEADKKQTVDNITQTLTREKQIGIAEAKKKQWCAYCRLESRYACCWNTSYCTVSCQKHHFHQHRLSCTQLNPKLNVVDGNKMNTSNPSDIKEQQKVILLNVVPNKDAKLPTDSSKENASQQAVPSKVVHLVPPQSSQTGPSIQYMLTSLKPSSSPISMQQKASTSKADNSDSTEPSISQENVDINNQKDPENSSFTEKVEASKEEPSLEEIYFPSPPAICFEGLDTALPDENVHFEEYYENTVSENELTIVEESSAEEDILLSDNDDADQEMVTIGRDVVIKAKYLNKCLIFGKNATKLTRCLVDIVFPDSLLALCSAFGNKSHVTKLTRAALPYYKVEAIIDYVLKRFPTSSRSEVTLAINMKCQQARASAGRAESGVNCRTTQLRKFKRLLAEEQKEDTKDQGSKPDTKAKPDATIQNQDTNTNNLSSVEVPRPKPPPVAVTILKKPHPGIVRLKSPSSSVSSSSITPSALTGGKQPAYVRPILIRPNYGIPPKSVGPPNRVQLSAGYKPRAPTVRSLLRMQQPLGNDKKLILPLNVIQKAVMANSQGKSSDGSGSTPQRPIIILGSPGQHAIAPAPVKPVSSTDSKLK</sequence>
<reference evidence="16 17" key="1">
    <citation type="journal article" date="2022" name="Nat. Ecol. Evol.">
        <title>A masculinizing supergene underlies an exaggerated male reproductive morph in a spider.</title>
        <authorList>
            <person name="Hendrickx F."/>
            <person name="De Corte Z."/>
            <person name="Sonet G."/>
            <person name="Van Belleghem S.M."/>
            <person name="Kostlbacher S."/>
            <person name="Vangestel C."/>
        </authorList>
    </citation>
    <scope>NUCLEOTIDE SEQUENCE [LARGE SCALE GENOMIC DNA]</scope>
    <source>
        <strain evidence="16">W744_W776</strain>
    </source>
</reference>
<feature type="compositionally biased region" description="Basic and acidic residues" evidence="9">
    <location>
        <begin position="925"/>
        <end position="951"/>
    </location>
</feature>
<feature type="compositionally biased region" description="Low complexity" evidence="9">
    <location>
        <begin position="1131"/>
        <end position="1144"/>
    </location>
</feature>
<dbReference type="PROSITE" id="PS50016">
    <property type="entry name" value="ZF_PHD_2"/>
    <property type="match status" value="1"/>
</dbReference>
<evidence type="ECO:0000256" key="3">
    <source>
        <dbReference type="ARBA" id="ARBA00022833"/>
    </source>
</evidence>
<dbReference type="InterPro" id="IPR019787">
    <property type="entry name" value="Znf_PHD-finger"/>
</dbReference>
<feature type="domain" description="PHD-type" evidence="11">
    <location>
        <begin position="294"/>
        <end position="339"/>
    </location>
</feature>
<dbReference type="SMART" id="SM00249">
    <property type="entry name" value="PHD"/>
    <property type="match status" value="1"/>
</dbReference>
<keyword evidence="5 8" id="KW-0238">DNA-binding</keyword>
<dbReference type="InterPro" id="IPR056987">
    <property type="entry name" value="ZMYND8_CC"/>
</dbReference>
<organism evidence="16 17">
    <name type="scientific">Oedothorax gibbosus</name>
    <dbReference type="NCBI Taxonomy" id="931172"/>
    <lineage>
        <taxon>Eukaryota</taxon>
        <taxon>Metazoa</taxon>
        <taxon>Ecdysozoa</taxon>
        <taxon>Arthropoda</taxon>
        <taxon>Chelicerata</taxon>
        <taxon>Arachnida</taxon>
        <taxon>Araneae</taxon>
        <taxon>Araneomorphae</taxon>
        <taxon>Entelegynae</taxon>
        <taxon>Araneoidea</taxon>
        <taxon>Linyphiidae</taxon>
        <taxon>Erigoninae</taxon>
        <taxon>Oedothorax</taxon>
    </lineage>
</organism>
<feature type="compositionally biased region" description="Acidic residues" evidence="9">
    <location>
        <begin position="152"/>
        <end position="166"/>
    </location>
</feature>
<dbReference type="InterPro" id="IPR002893">
    <property type="entry name" value="Znf_MYND"/>
</dbReference>
<feature type="region of interest" description="Disordered" evidence="9">
    <location>
        <begin position="1888"/>
        <end position="1911"/>
    </location>
</feature>
<feature type="compositionally biased region" description="Acidic residues" evidence="9">
    <location>
        <begin position="840"/>
        <end position="859"/>
    </location>
</feature>
<dbReference type="Pfam" id="PF05485">
    <property type="entry name" value="THAP"/>
    <property type="match status" value="1"/>
</dbReference>
<dbReference type="Gene3D" id="1.20.920.10">
    <property type="entry name" value="Bromodomain-like"/>
    <property type="match status" value="1"/>
</dbReference>
<dbReference type="InterPro" id="IPR018379">
    <property type="entry name" value="BEN_domain"/>
</dbReference>
<feature type="region of interest" description="Disordered" evidence="9">
    <location>
        <begin position="1279"/>
        <end position="1312"/>
    </location>
</feature>
<gene>
    <name evidence="16" type="ORF">JTE90_022186</name>
</gene>
<evidence type="ECO:0000259" key="13">
    <source>
        <dbReference type="PROSITE" id="PS50865"/>
    </source>
</evidence>
<dbReference type="SMART" id="SM00980">
    <property type="entry name" value="THAP"/>
    <property type="match status" value="1"/>
</dbReference>
<evidence type="ECO:0000256" key="6">
    <source>
        <dbReference type="PROSITE-ProRule" id="PRU00035"/>
    </source>
</evidence>
<feature type="region of interest" description="Disordered" evidence="9">
    <location>
        <begin position="247"/>
        <end position="286"/>
    </location>
</feature>
<evidence type="ECO:0008006" key="18">
    <source>
        <dbReference type="Google" id="ProtNLM"/>
    </source>
</evidence>
<dbReference type="InterPro" id="IPR019786">
    <property type="entry name" value="Zinc_finger_PHD-type_CS"/>
</dbReference>
<dbReference type="InterPro" id="IPR038441">
    <property type="entry name" value="THAP_Znf_sf"/>
</dbReference>
<keyword evidence="3" id="KW-0862">Zinc</keyword>
<dbReference type="SMART" id="SM01025">
    <property type="entry name" value="BEN"/>
    <property type="match status" value="1"/>
</dbReference>